<evidence type="ECO:0000256" key="5">
    <source>
        <dbReference type="ARBA" id="ARBA00054605"/>
    </source>
</evidence>
<dbReference type="SUPFAM" id="SSF56801">
    <property type="entry name" value="Acetyl-CoA synthetase-like"/>
    <property type="match status" value="1"/>
</dbReference>
<dbReference type="HAMAP" id="MF_00593">
    <property type="entry name" value="DltA"/>
    <property type="match status" value="1"/>
</dbReference>
<evidence type="ECO:0000256" key="8">
    <source>
        <dbReference type="SAM" id="Coils"/>
    </source>
</evidence>
<evidence type="ECO:0000256" key="2">
    <source>
        <dbReference type="ARBA" id="ARBA00022598"/>
    </source>
</evidence>
<feature type="binding site" evidence="7">
    <location>
        <position position="496"/>
    </location>
    <ligand>
        <name>ATP</name>
        <dbReference type="ChEBI" id="CHEBI:30616"/>
    </ligand>
</feature>
<dbReference type="GO" id="GO:0005524">
    <property type="term" value="F:ATP binding"/>
    <property type="evidence" value="ECO:0007669"/>
    <property type="project" value="UniProtKB-KW"/>
</dbReference>
<dbReference type="Gene3D" id="3.30.300.30">
    <property type="match status" value="1"/>
</dbReference>
<dbReference type="Pfam" id="PF00501">
    <property type="entry name" value="AMP-binding"/>
    <property type="match status" value="1"/>
</dbReference>
<feature type="binding site" evidence="7">
    <location>
        <position position="387"/>
    </location>
    <ligand>
        <name>ATP</name>
        <dbReference type="ChEBI" id="CHEBI:30616"/>
    </ligand>
</feature>
<dbReference type="InterPro" id="IPR025110">
    <property type="entry name" value="AMP-bd_C"/>
</dbReference>
<keyword evidence="12" id="KW-1185">Reference proteome</keyword>
<feature type="domain" description="AMP-dependent synthetase/ligase" evidence="9">
    <location>
        <begin position="11"/>
        <end position="360"/>
    </location>
</feature>
<evidence type="ECO:0000256" key="1">
    <source>
        <dbReference type="ARBA" id="ARBA00022490"/>
    </source>
</evidence>
<dbReference type="InterPro" id="IPR044507">
    <property type="entry name" value="DltA-like"/>
</dbReference>
<evidence type="ECO:0000256" key="6">
    <source>
        <dbReference type="ARBA" id="ARBA00061336"/>
    </source>
</evidence>
<dbReference type="InterPro" id="IPR010072">
    <property type="entry name" value="DltA"/>
</dbReference>
<dbReference type="RefSeq" id="WP_227755042.1">
    <property type="nucleotide sequence ID" value="NZ_JAJAGH010000003.1"/>
</dbReference>
<dbReference type="GO" id="GO:0047473">
    <property type="term" value="F:D-alanine [D-alanyl carrier protein] ligase activity"/>
    <property type="evidence" value="ECO:0007669"/>
    <property type="project" value="UniProtKB-UniRule"/>
</dbReference>
<comment type="similarity">
    <text evidence="6 7">Belongs to the ATP-dependent AMP-binding enzyme family. DltA subfamily.</text>
</comment>
<keyword evidence="1 7" id="KW-0963">Cytoplasm</keyword>
<reference evidence="11" key="1">
    <citation type="submission" date="2022-09" db="EMBL/GenBank/DDBJ databases">
        <title>Culturomic study of gut microbiota in children with autism spectrum disorder.</title>
        <authorList>
            <person name="Efimov B.A."/>
            <person name="Chaplin A.V."/>
            <person name="Sokolova S.R."/>
            <person name="Pikina A.P."/>
            <person name="Korzhanova M."/>
            <person name="Belova V."/>
            <person name="Korostin D."/>
        </authorList>
    </citation>
    <scope>NUCLEOTIDE SEQUENCE</scope>
    <source>
        <strain evidence="11">ASD5510</strain>
    </source>
</reference>
<dbReference type="NCBIfam" id="TIGR01733">
    <property type="entry name" value="AA-adenyl-dom"/>
    <property type="match status" value="1"/>
</dbReference>
<comment type="pathway">
    <text evidence="7">Cell wall biogenesis; lipoteichoic acid biosynthesis.</text>
</comment>
<dbReference type="Proteomes" id="UP001065549">
    <property type="component" value="Unassembled WGS sequence"/>
</dbReference>
<comment type="catalytic activity">
    <reaction evidence="7">
        <text>holo-[D-alanyl-carrier protein] + D-alanine + ATP = D-alanyl-[D-alanyl-carrier protein] + AMP + diphosphate</text>
        <dbReference type="Rhea" id="RHEA:55132"/>
        <dbReference type="Rhea" id="RHEA-COMP:14102"/>
        <dbReference type="Rhea" id="RHEA-COMP:14103"/>
        <dbReference type="ChEBI" id="CHEBI:30616"/>
        <dbReference type="ChEBI" id="CHEBI:33019"/>
        <dbReference type="ChEBI" id="CHEBI:57416"/>
        <dbReference type="ChEBI" id="CHEBI:64479"/>
        <dbReference type="ChEBI" id="CHEBI:138620"/>
        <dbReference type="ChEBI" id="CHEBI:456215"/>
        <dbReference type="EC" id="6.2.1.54"/>
    </reaction>
</comment>
<dbReference type="FunFam" id="3.30.300.30:FF:000012">
    <property type="entry name" value="D-alanine--D-alanyl carrier protein ligase"/>
    <property type="match status" value="1"/>
</dbReference>
<feature type="binding site" evidence="7">
    <location>
        <begin position="149"/>
        <end position="150"/>
    </location>
    <ligand>
        <name>ATP</name>
        <dbReference type="ChEBI" id="CHEBI:30616"/>
    </ligand>
</feature>
<dbReference type="NCBIfam" id="TIGR01734">
    <property type="entry name" value="D-ala-DACP-lig"/>
    <property type="match status" value="1"/>
</dbReference>
<gene>
    <name evidence="7 11" type="primary">dltA</name>
    <name evidence="11" type="ORF">OBO34_16810</name>
</gene>
<accession>A0A9J6QWZ0</accession>
<dbReference type="InterPro" id="IPR010071">
    <property type="entry name" value="AA_adenyl_dom"/>
</dbReference>
<keyword evidence="8" id="KW-0175">Coiled coil</keyword>
<dbReference type="EC" id="6.2.1.54" evidence="7"/>
<dbReference type="Pfam" id="PF13193">
    <property type="entry name" value="AMP-binding_C"/>
    <property type="match status" value="1"/>
</dbReference>
<comment type="function">
    <text evidence="5 7">Catalyzes the first step in the D-alanylation of lipoteichoic acid (LTA), the activation of D-alanine and its transfer onto the D-alanyl carrier protein (Dcp) DltC. In an ATP-dependent two-step reaction, forms a high energy D-alanyl-AMP intermediate, followed by transfer of the D-alanyl residue as a thiol ester to the phosphopantheinyl prosthetic group of the Dcp. D-alanylation of LTA plays an important role in modulating the properties of the cell wall in Gram-positive bacteria, influencing the net charge of the cell wall.</text>
</comment>
<evidence type="ECO:0000313" key="12">
    <source>
        <dbReference type="Proteomes" id="UP001065549"/>
    </source>
</evidence>
<feature type="binding site" evidence="7">
    <location>
        <position position="301"/>
    </location>
    <ligand>
        <name>D-alanine</name>
        <dbReference type="ChEBI" id="CHEBI:57416"/>
    </ligand>
</feature>
<dbReference type="InterPro" id="IPR000873">
    <property type="entry name" value="AMP-dep_synth/lig_dom"/>
</dbReference>
<dbReference type="InterPro" id="IPR045851">
    <property type="entry name" value="AMP-bd_C_sf"/>
</dbReference>
<dbReference type="InterPro" id="IPR042099">
    <property type="entry name" value="ANL_N_sf"/>
</dbReference>
<evidence type="ECO:0000259" key="9">
    <source>
        <dbReference type="Pfam" id="PF00501"/>
    </source>
</evidence>
<dbReference type="NCBIfam" id="NF003417">
    <property type="entry name" value="PRK04813.1"/>
    <property type="match status" value="1"/>
</dbReference>
<feature type="coiled-coil region" evidence="8">
    <location>
        <begin position="402"/>
        <end position="429"/>
    </location>
</feature>
<sequence length="506" mass="56167">MNILNRLHFYAQNHGQDIAIQSGDSFFTYAQLDDLSSRLASYIEERCRGSKAPVVVYGHKGIYMILCFLASVKSGRPYCPLDISIPDTRVEDTIKTAQPSMVFALEEMTADVKGVISLEETKAIIERTKEPIDESCYVSGEDVFYIIFTSGSTGTPKGVQITTDNLNHYLDWSVGLGTCAADKLGKVFLNQAPFSFDLSVMDLYTCLASRGTLYLLDKEVQLDFKRLIPALKESGAAVWVSTPSFADMCMADKSFCQELMPKMETFLFCGETLTNSTALKLLERFPQAVIMNTYGPTESTVAVTEIQVTKELAETVQPLPVGAAKPGTFFEIHREDGKLADTGESGEIIIVGDTVSAGYFGREDLSRKAFFNCMKNGRSCRAYRTGDKGYLDEQGNLHYQGRIDLQIKLNGYRIEIEDIEKNIARLEEVSHAVVVPNIKEGKVKSLTAFVTGCAKPESGFKFSKEMKERLKAFLPAYMIPKKIVHMENLPMNNNGKVDRKQLGGLA</sequence>
<dbReference type="GO" id="GO:0070395">
    <property type="term" value="P:lipoteichoic acid biosynthetic process"/>
    <property type="evidence" value="ECO:0007669"/>
    <property type="project" value="UniProtKB-UniRule"/>
</dbReference>
<dbReference type="CDD" id="cd05945">
    <property type="entry name" value="DltA"/>
    <property type="match status" value="1"/>
</dbReference>
<feature type="binding site" evidence="7">
    <location>
        <position position="496"/>
    </location>
    <ligand>
        <name>D-alanine</name>
        <dbReference type="ChEBI" id="CHEBI:57416"/>
    </ligand>
</feature>
<dbReference type="Gene3D" id="3.40.50.12780">
    <property type="entry name" value="N-terminal domain of ligase-like"/>
    <property type="match status" value="1"/>
</dbReference>
<comment type="caution">
    <text evidence="11">The sequence shown here is derived from an EMBL/GenBank/DDBJ whole genome shotgun (WGS) entry which is preliminary data.</text>
</comment>
<dbReference type="PANTHER" id="PTHR45398:SF1">
    <property type="entry name" value="ENZYME, PUTATIVE (JCVI)-RELATED"/>
    <property type="match status" value="1"/>
</dbReference>
<feature type="binding site" evidence="7">
    <location>
        <begin position="292"/>
        <end position="297"/>
    </location>
    <ligand>
        <name>ATP</name>
        <dbReference type="ChEBI" id="CHEBI:30616"/>
    </ligand>
</feature>
<dbReference type="GO" id="GO:0005737">
    <property type="term" value="C:cytoplasm"/>
    <property type="evidence" value="ECO:0007669"/>
    <property type="project" value="UniProtKB-SubCell"/>
</dbReference>
<feature type="binding site" evidence="7">
    <location>
        <begin position="399"/>
        <end position="402"/>
    </location>
    <ligand>
        <name>ATP</name>
        <dbReference type="ChEBI" id="CHEBI:30616"/>
    </ligand>
</feature>
<comment type="subcellular location">
    <subcellularLocation>
        <location evidence="7">Cytoplasm</location>
    </subcellularLocation>
</comment>
<evidence type="ECO:0000259" key="10">
    <source>
        <dbReference type="Pfam" id="PF13193"/>
    </source>
</evidence>
<feature type="domain" description="AMP-binding enzyme C-terminal" evidence="10">
    <location>
        <begin position="419"/>
        <end position="496"/>
    </location>
</feature>
<dbReference type="PROSITE" id="PS00455">
    <property type="entry name" value="AMP_BINDING"/>
    <property type="match status" value="1"/>
</dbReference>
<evidence type="ECO:0000256" key="7">
    <source>
        <dbReference type="HAMAP-Rule" id="MF_00593"/>
    </source>
</evidence>
<evidence type="ECO:0000313" key="11">
    <source>
        <dbReference type="EMBL" id="MCU7380003.1"/>
    </source>
</evidence>
<name>A0A9J6QWZ0_9FIRM</name>
<dbReference type="PANTHER" id="PTHR45398">
    <property type="match status" value="1"/>
</dbReference>
<evidence type="ECO:0000256" key="4">
    <source>
        <dbReference type="ARBA" id="ARBA00022840"/>
    </source>
</evidence>
<protein>
    <recommendedName>
        <fullName evidence="7">D-alanine--D-alanyl carrier protein ligase</fullName>
        <shortName evidence="7">DCL</shortName>
        <ecNumber evidence="7">6.2.1.54</ecNumber>
    </recommendedName>
    <alternativeName>
        <fullName evidence="7">D-alanine--poly(phosphoribitol) ligase subunit 1</fullName>
    </alternativeName>
    <alternativeName>
        <fullName evidence="7">D-alanine-activating enzyme</fullName>
        <shortName evidence="7">DAE</shortName>
    </alternativeName>
</protein>
<keyword evidence="3 7" id="KW-0547">Nucleotide-binding</keyword>
<dbReference type="AlphaFoldDB" id="A0A9J6QWZ0"/>
<feature type="binding site" evidence="7">
    <location>
        <position position="197"/>
    </location>
    <ligand>
        <name>D-alanine</name>
        <dbReference type="ChEBI" id="CHEBI:57416"/>
    </ligand>
</feature>
<keyword evidence="2 7" id="KW-0436">Ligase</keyword>
<proteinExistence type="inferred from homology"/>
<dbReference type="EMBL" id="JAOSHN010000007">
    <property type="protein sequence ID" value="MCU7380003.1"/>
    <property type="molecule type" value="Genomic_DNA"/>
</dbReference>
<dbReference type="InterPro" id="IPR020845">
    <property type="entry name" value="AMP-binding_CS"/>
</dbReference>
<organism evidence="11 12">
    <name type="scientific">Hominibacterium faecale</name>
    <dbReference type="NCBI Taxonomy" id="2839743"/>
    <lineage>
        <taxon>Bacteria</taxon>
        <taxon>Bacillati</taxon>
        <taxon>Bacillota</taxon>
        <taxon>Clostridia</taxon>
        <taxon>Peptostreptococcales</taxon>
        <taxon>Anaerovoracaceae</taxon>
        <taxon>Hominibacterium</taxon>
    </lineage>
</organism>
<keyword evidence="4 7" id="KW-0067">ATP-binding</keyword>
<evidence type="ECO:0000256" key="3">
    <source>
        <dbReference type="ARBA" id="ARBA00022741"/>
    </source>
</evidence>